<name>A0AA41G1B2_9EURY</name>
<keyword evidence="2" id="KW-0328">Glycosyltransferase</keyword>
<dbReference type="Gene3D" id="3.40.50.2020">
    <property type="match status" value="1"/>
</dbReference>
<dbReference type="Gene3D" id="3.30.1310.20">
    <property type="entry name" value="PRTase-like"/>
    <property type="match status" value="1"/>
</dbReference>
<reference evidence="2" key="1">
    <citation type="submission" date="2021-06" db="EMBL/GenBank/DDBJ databases">
        <title>New haloarchaea isolates fom saline soil.</title>
        <authorList>
            <person name="Duran-Viseras A."/>
            <person name="Sanchez-Porro C.S."/>
            <person name="Ventosa A."/>
        </authorList>
    </citation>
    <scope>NUCLEOTIDE SEQUENCE</scope>
    <source>
        <strain evidence="2">JCM 18369</strain>
    </source>
</reference>
<proteinExistence type="predicted"/>
<evidence type="ECO:0000259" key="1">
    <source>
        <dbReference type="Pfam" id="PF00156"/>
    </source>
</evidence>
<dbReference type="SUPFAM" id="SSF53271">
    <property type="entry name" value="PRTase-like"/>
    <property type="match status" value="1"/>
</dbReference>
<evidence type="ECO:0000313" key="3">
    <source>
        <dbReference type="Proteomes" id="UP001166304"/>
    </source>
</evidence>
<gene>
    <name evidence="2" type="ORF">KTS37_11280</name>
</gene>
<sequence length="216" mass="23234">MVDSNRHPVRFADREDAGKRLGEALRERDLGIDIVLAIPRGGLPLGRAVADALAVPLDVAVAQKMGAPGNPEFAIGAVAADGSVWLNDEAIDGRGVSREYVERMREETAAAARRKEATYRGSRSPLELRGKRACLVDDGVATGATVRACIERVRGDDPDSIVLAVPVGSPRTVAELESLVDEVVCLETPSSFRAVGQFYERFDQVSDEEAQSYLAE</sequence>
<dbReference type="CDD" id="cd06223">
    <property type="entry name" value="PRTases_typeI"/>
    <property type="match status" value="1"/>
</dbReference>
<dbReference type="InterPro" id="IPR000836">
    <property type="entry name" value="PRTase_dom"/>
</dbReference>
<dbReference type="AlphaFoldDB" id="A0AA41G1B2"/>
<evidence type="ECO:0000313" key="2">
    <source>
        <dbReference type="EMBL" id="MBV0902370.1"/>
    </source>
</evidence>
<comment type="caution">
    <text evidence="2">The sequence shown here is derived from an EMBL/GenBank/DDBJ whole genome shotgun (WGS) entry which is preliminary data.</text>
</comment>
<organism evidence="2 3">
    <name type="scientific">Haloarcula salina</name>
    <dbReference type="NCBI Taxonomy" id="1429914"/>
    <lineage>
        <taxon>Archaea</taxon>
        <taxon>Methanobacteriati</taxon>
        <taxon>Methanobacteriota</taxon>
        <taxon>Stenosarchaea group</taxon>
        <taxon>Halobacteria</taxon>
        <taxon>Halobacteriales</taxon>
        <taxon>Haloarculaceae</taxon>
        <taxon>Haloarcula</taxon>
    </lineage>
</organism>
<accession>A0AA41G1B2</accession>
<keyword evidence="3" id="KW-1185">Reference proteome</keyword>
<protein>
    <submittedName>
        <fullName evidence="2">Phosphoribosyltransferase</fullName>
    </submittedName>
</protein>
<dbReference type="Proteomes" id="UP001166304">
    <property type="component" value="Unassembled WGS sequence"/>
</dbReference>
<dbReference type="EMBL" id="JAHQXE010000003">
    <property type="protein sequence ID" value="MBV0902370.1"/>
    <property type="molecule type" value="Genomic_DNA"/>
</dbReference>
<dbReference type="InterPro" id="IPR029057">
    <property type="entry name" value="PRTase-like"/>
</dbReference>
<keyword evidence="2" id="KW-0808">Transferase</keyword>
<feature type="domain" description="Phosphoribosyltransferase" evidence="1">
    <location>
        <begin position="23"/>
        <end position="198"/>
    </location>
</feature>
<dbReference type="Pfam" id="PF00156">
    <property type="entry name" value="Pribosyltran"/>
    <property type="match status" value="1"/>
</dbReference>
<dbReference type="GO" id="GO:0016757">
    <property type="term" value="F:glycosyltransferase activity"/>
    <property type="evidence" value="ECO:0007669"/>
    <property type="project" value="UniProtKB-KW"/>
</dbReference>